<gene>
    <name evidence="2" type="ORF">QM012_004113</name>
</gene>
<feature type="compositionally biased region" description="Polar residues" evidence="1">
    <location>
        <begin position="1"/>
        <end position="15"/>
    </location>
</feature>
<feature type="compositionally biased region" description="Basic and acidic residues" evidence="1">
    <location>
        <begin position="16"/>
        <end position="34"/>
    </location>
</feature>
<name>A0ABR0T807_AURPU</name>
<feature type="compositionally biased region" description="Polar residues" evidence="1">
    <location>
        <begin position="119"/>
        <end position="133"/>
    </location>
</feature>
<evidence type="ECO:0000313" key="2">
    <source>
        <dbReference type="EMBL" id="KAK6000125.1"/>
    </source>
</evidence>
<protein>
    <submittedName>
        <fullName evidence="2">Uncharacterized protein</fullName>
    </submittedName>
</protein>
<dbReference type="Proteomes" id="UP001341245">
    <property type="component" value="Unassembled WGS sequence"/>
</dbReference>
<feature type="region of interest" description="Disordered" evidence="1">
    <location>
        <begin position="1"/>
        <end position="34"/>
    </location>
</feature>
<reference evidence="2 3" key="1">
    <citation type="submission" date="2023-11" db="EMBL/GenBank/DDBJ databases">
        <title>Draft genome sequence and annotation of the polyextremotolerant black yeast-like fungus Aureobasidium pullulans NRRL 62042.</title>
        <authorList>
            <person name="Dielentheis-Frenken M.R.E."/>
            <person name="Wibberg D."/>
            <person name="Blank L.M."/>
            <person name="Tiso T."/>
        </authorList>
    </citation>
    <scope>NUCLEOTIDE SEQUENCE [LARGE SCALE GENOMIC DNA]</scope>
    <source>
        <strain evidence="2 3">NRRL 62042</strain>
    </source>
</reference>
<organism evidence="2 3">
    <name type="scientific">Aureobasidium pullulans</name>
    <name type="common">Black yeast</name>
    <name type="synonym">Pullularia pullulans</name>
    <dbReference type="NCBI Taxonomy" id="5580"/>
    <lineage>
        <taxon>Eukaryota</taxon>
        <taxon>Fungi</taxon>
        <taxon>Dikarya</taxon>
        <taxon>Ascomycota</taxon>
        <taxon>Pezizomycotina</taxon>
        <taxon>Dothideomycetes</taxon>
        <taxon>Dothideomycetidae</taxon>
        <taxon>Dothideales</taxon>
        <taxon>Saccotheciaceae</taxon>
        <taxon>Aureobasidium</taxon>
    </lineage>
</organism>
<feature type="region of interest" description="Disordered" evidence="1">
    <location>
        <begin position="113"/>
        <end position="149"/>
    </location>
</feature>
<dbReference type="EMBL" id="JASGXD010000019">
    <property type="protein sequence ID" value="KAK6000125.1"/>
    <property type="molecule type" value="Genomic_DNA"/>
</dbReference>
<sequence length="237" mass="25679">MSASNNTKSPSVQENFKTDTNHETYSRRPLRLDPDGVLNIGRDGVLRSLNAHHTVVLDVRRLSPKEIADVIAPADQATKDAMVGVDGRDVTDVTQLWTVPTVYPVADESNIREPAVISAGQSKSKTDTDNTTGRRPWRRDPNGVSHLGRDGVLRSLNADRTMVLDARRLTPEEIKNLAEPFDQASKDTLIGVDGRDVTDVAQLRAVPIVDSVADESRIHKPAVAADQKTVSGGSSAS</sequence>
<keyword evidence="3" id="KW-1185">Reference proteome</keyword>
<accession>A0ABR0T807</accession>
<evidence type="ECO:0000256" key="1">
    <source>
        <dbReference type="SAM" id="MobiDB-lite"/>
    </source>
</evidence>
<proteinExistence type="predicted"/>
<comment type="caution">
    <text evidence="2">The sequence shown here is derived from an EMBL/GenBank/DDBJ whole genome shotgun (WGS) entry which is preliminary data.</text>
</comment>
<evidence type="ECO:0000313" key="3">
    <source>
        <dbReference type="Proteomes" id="UP001341245"/>
    </source>
</evidence>